<dbReference type="eggNOG" id="COG2200">
    <property type="taxonomic scope" value="Bacteria"/>
</dbReference>
<dbReference type="SMART" id="SM00052">
    <property type="entry name" value="EAL"/>
    <property type="match status" value="1"/>
</dbReference>
<dbReference type="AlphaFoldDB" id="A5D4I7"/>
<dbReference type="PANTHER" id="PTHR33121:SF82">
    <property type="entry name" value="SIGNAL TRANSDUCTION PROTEIN CONTAINING A EAL DOMAIN"/>
    <property type="match status" value="1"/>
</dbReference>
<dbReference type="PANTHER" id="PTHR33121">
    <property type="entry name" value="CYCLIC DI-GMP PHOSPHODIESTERASE PDEF"/>
    <property type="match status" value="1"/>
</dbReference>
<dbReference type="Gene3D" id="3.30.450.20">
    <property type="entry name" value="PAS domain"/>
    <property type="match status" value="1"/>
</dbReference>
<dbReference type="Proteomes" id="UP000006556">
    <property type="component" value="Chromosome"/>
</dbReference>
<dbReference type="CDD" id="cd18773">
    <property type="entry name" value="PDC1_HK_sensor"/>
    <property type="match status" value="1"/>
</dbReference>
<sequence>MRLVAGENCCLARIIGQDTLFIHFQPIMSVKKKTVFGLEALCRCVDPAGGKIPPGILFELARAEDMALVLDRLCRRKTLENYSKKCSKNPDLFLFLNMDVSIIDKGVVGSGNLLNTVRMFGLNPNSIVIEIVESRVKDLAALKCFVERHKHYGFLIALDDVGSGNSNLDRIPLVKPDILKIDRSLVSEIDKKYYKQEVFRSLVNLSRKIGALVVAEGVEREEEAIMVLELGADLLQGYYFAEPRPLTGNPAEMGIEKINYLACKFKSYMAGKINTIVFQHRQYETILNEIMARISGKSFRDFDYYLQQMIADYPGLECAYVLDEYGIQVTDTHCNPFSLPEPGRAFYKPAEKGADHSFKDYYYLLVHTCLNKFTTEPYVSMASGNLCITVSSSFTDDKDDRYILCVDFKQ</sequence>
<dbReference type="InterPro" id="IPR035919">
    <property type="entry name" value="EAL_sf"/>
</dbReference>
<dbReference type="Pfam" id="PF00563">
    <property type="entry name" value="EAL"/>
    <property type="match status" value="1"/>
</dbReference>
<dbReference type="KEGG" id="pth:PTH_0666"/>
<dbReference type="Gene3D" id="3.20.20.450">
    <property type="entry name" value="EAL domain"/>
    <property type="match status" value="1"/>
</dbReference>
<protein>
    <submittedName>
        <fullName evidence="2">Hypothetical signaling protein</fullName>
    </submittedName>
</protein>
<dbReference type="InterPro" id="IPR029151">
    <property type="entry name" value="Sensor-like_sf"/>
</dbReference>
<reference evidence="3" key="1">
    <citation type="journal article" date="2008" name="Genome Res.">
        <title>The genome of Pelotomaculum thermopropionicum reveals niche-associated evolution in anaerobic microbiota.</title>
        <authorList>
            <person name="Kosaka T."/>
            <person name="Kato S."/>
            <person name="Shimoyama T."/>
            <person name="Ishii S."/>
            <person name="Abe T."/>
            <person name="Watanabe K."/>
        </authorList>
    </citation>
    <scope>NUCLEOTIDE SEQUENCE [LARGE SCALE GENOMIC DNA]</scope>
    <source>
        <strain evidence="3">DSM 13744 / JCM 10971 / SI</strain>
    </source>
</reference>
<keyword evidence="3" id="KW-1185">Reference proteome</keyword>
<gene>
    <name evidence="2" type="ordered locus">PTH_0666</name>
</gene>
<name>A5D4I7_PELTS</name>
<dbReference type="PROSITE" id="PS50883">
    <property type="entry name" value="EAL"/>
    <property type="match status" value="1"/>
</dbReference>
<evidence type="ECO:0000259" key="1">
    <source>
        <dbReference type="PROSITE" id="PS50883"/>
    </source>
</evidence>
<organism evidence="2 3">
    <name type="scientific">Pelotomaculum thermopropionicum (strain DSM 13744 / JCM 10971 / SI)</name>
    <dbReference type="NCBI Taxonomy" id="370438"/>
    <lineage>
        <taxon>Bacteria</taxon>
        <taxon>Bacillati</taxon>
        <taxon>Bacillota</taxon>
        <taxon>Clostridia</taxon>
        <taxon>Eubacteriales</taxon>
        <taxon>Desulfotomaculaceae</taxon>
        <taxon>Pelotomaculum</taxon>
    </lineage>
</organism>
<evidence type="ECO:0000313" key="3">
    <source>
        <dbReference type="Proteomes" id="UP000006556"/>
    </source>
</evidence>
<dbReference type="STRING" id="370438.PTH_0666"/>
<dbReference type="SUPFAM" id="SSF103190">
    <property type="entry name" value="Sensory domain-like"/>
    <property type="match status" value="1"/>
</dbReference>
<dbReference type="InterPro" id="IPR050706">
    <property type="entry name" value="Cyclic-di-GMP_PDE-like"/>
</dbReference>
<accession>A5D4I7</accession>
<dbReference type="InterPro" id="IPR001633">
    <property type="entry name" value="EAL_dom"/>
</dbReference>
<dbReference type="CDD" id="cd01948">
    <property type="entry name" value="EAL"/>
    <property type="match status" value="1"/>
</dbReference>
<evidence type="ECO:0000313" key="2">
    <source>
        <dbReference type="EMBL" id="BAF58847.1"/>
    </source>
</evidence>
<dbReference type="HOGENOM" id="CLU_015702_0_1_9"/>
<proteinExistence type="predicted"/>
<dbReference type="GO" id="GO:0071111">
    <property type="term" value="F:cyclic-guanylate-specific phosphodiesterase activity"/>
    <property type="evidence" value="ECO:0007669"/>
    <property type="project" value="InterPro"/>
</dbReference>
<dbReference type="SUPFAM" id="SSF141868">
    <property type="entry name" value="EAL domain-like"/>
    <property type="match status" value="1"/>
</dbReference>
<feature type="domain" description="EAL" evidence="1">
    <location>
        <begin position="1"/>
        <end position="257"/>
    </location>
</feature>
<dbReference type="EMBL" id="AP009389">
    <property type="protein sequence ID" value="BAF58847.1"/>
    <property type="molecule type" value="Genomic_DNA"/>
</dbReference>